<dbReference type="NCBIfam" id="TIGR03924">
    <property type="entry name" value="T7SS_EccC_a"/>
    <property type="match status" value="1"/>
</dbReference>
<keyword evidence="5 9" id="KW-0547">Nucleotide-binding</keyword>
<reference evidence="14 15" key="1">
    <citation type="journal article" date="2013" name="Stand. Genomic Sci.">
        <title>Genomic Encyclopedia of Type Strains, Phase I: The one thousand microbial genomes (KMG-I) project.</title>
        <authorList>
            <person name="Kyrpides N.C."/>
            <person name="Woyke T."/>
            <person name="Eisen J.A."/>
            <person name="Garrity G."/>
            <person name="Lilburn T.G."/>
            <person name="Beck B.J."/>
            <person name="Whitman W.B."/>
            <person name="Hugenholtz P."/>
            <person name="Klenk H.P."/>
        </authorList>
    </citation>
    <scope>NUCLEOTIDE SEQUENCE [LARGE SCALE GENOMIC DNA]</scope>
    <source>
        <strain evidence="14 15">DSM 45044</strain>
    </source>
</reference>
<feature type="domain" description="FtsK" evidence="13">
    <location>
        <begin position="457"/>
        <end position="657"/>
    </location>
</feature>
<keyword evidence="15" id="KW-1185">Reference proteome</keyword>
<feature type="binding site" evidence="9">
    <location>
        <begin position="1119"/>
        <end position="1126"/>
    </location>
    <ligand>
        <name>ATP</name>
        <dbReference type="ChEBI" id="CHEBI:30616"/>
    </ligand>
</feature>
<dbReference type="RefSeq" id="WP_147142925.1">
    <property type="nucleotide sequence ID" value="NZ_BAABIJ010000004.1"/>
</dbReference>
<dbReference type="EMBL" id="VLLL01000008">
    <property type="protein sequence ID" value="TWJ08363.1"/>
    <property type="molecule type" value="Genomic_DNA"/>
</dbReference>
<dbReference type="GO" id="GO:0005886">
    <property type="term" value="C:plasma membrane"/>
    <property type="evidence" value="ECO:0007669"/>
    <property type="project" value="UniProtKB-SubCell"/>
</dbReference>
<dbReference type="InterPro" id="IPR023837">
    <property type="entry name" value="EccCb-like_Actinobacteria"/>
</dbReference>
<dbReference type="InterPro" id="IPR003593">
    <property type="entry name" value="AAA+_ATPase"/>
</dbReference>
<dbReference type="PROSITE" id="PS50901">
    <property type="entry name" value="FTSK"/>
    <property type="match status" value="3"/>
</dbReference>
<evidence type="ECO:0000313" key="14">
    <source>
        <dbReference type="EMBL" id="TWJ08363.1"/>
    </source>
</evidence>
<dbReference type="OrthoDB" id="9807790at2"/>
<name>A0A562URW5_9ACTN</name>
<dbReference type="Proteomes" id="UP000321617">
    <property type="component" value="Unassembled WGS sequence"/>
</dbReference>
<feature type="transmembrane region" description="Helical" evidence="11">
    <location>
        <begin position="71"/>
        <end position="90"/>
    </location>
</feature>
<evidence type="ECO:0000313" key="15">
    <source>
        <dbReference type="Proteomes" id="UP000321617"/>
    </source>
</evidence>
<dbReference type="InterPro" id="IPR050206">
    <property type="entry name" value="FtsK/SpoIIIE/SftA"/>
</dbReference>
<feature type="binding site" evidence="9">
    <location>
        <begin position="480"/>
        <end position="487"/>
    </location>
    <ligand>
        <name>ATP</name>
        <dbReference type="ChEBI" id="CHEBI:30616"/>
    </ligand>
</feature>
<proteinExistence type="predicted"/>
<evidence type="ECO:0000256" key="7">
    <source>
        <dbReference type="ARBA" id="ARBA00022989"/>
    </source>
</evidence>
<evidence type="ECO:0000256" key="5">
    <source>
        <dbReference type="ARBA" id="ARBA00022741"/>
    </source>
</evidence>
<dbReference type="InterPro" id="IPR002543">
    <property type="entry name" value="FtsK_dom"/>
</dbReference>
<evidence type="ECO:0000259" key="13">
    <source>
        <dbReference type="PROSITE" id="PS50901"/>
    </source>
</evidence>
<dbReference type="Pfam" id="PF01580">
    <property type="entry name" value="FtsK_SpoIIIE"/>
    <property type="match status" value="3"/>
</dbReference>
<comment type="caution">
    <text evidence="14">The sequence shown here is derived from an EMBL/GenBank/DDBJ whole genome shotgun (WGS) entry which is preliminary data.</text>
</comment>
<evidence type="ECO:0000256" key="11">
    <source>
        <dbReference type="SAM" id="Phobius"/>
    </source>
</evidence>
<feature type="domain" description="FtsK" evidence="13">
    <location>
        <begin position="818"/>
        <end position="1008"/>
    </location>
</feature>
<dbReference type="PANTHER" id="PTHR22683:SF1">
    <property type="entry name" value="TYPE VII SECRETION SYSTEM PROTEIN ESSC"/>
    <property type="match status" value="1"/>
</dbReference>
<organism evidence="14 15">
    <name type="scientific">Stackebrandtia albiflava</name>
    <dbReference type="NCBI Taxonomy" id="406432"/>
    <lineage>
        <taxon>Bacteria</taxon>
        <taxon>Bacillati</taxon>
        <taxon>Actinomycetota</taxon>
        <taxon>Actinomycetes</taxon>
        <taxon>Glycomycetales</taxon>
        <taxon>Glycomycetaceae</taxon>
        <taxon>Stackebrandtia</taxon>
    </lineage>
</organism>
<feature type="domain" description="FtsK" evidence="13">
    <location>
        <begin position="1102"/>
        <end position="1283"/>
    </location>
</feature>
<sequence length="1324" mass="143712">MTTVVYRRRQRKPGPPLPGGQLELEPPPDLPVPSPRSIGQLLIMLPMLAMVGAMMLMYVGRGAGASGGPMWIVGGLFGVAMLGMMGGSFLQSGGSDRQNLTNERRDYMRYLAQSRRRVRRAADQQRRAMVWRHPAPEHLWTVAASVRLWERRPVDADFCEVRVSVGEQRLAVALKTPETKPVEDLEPMSAMALRRFVKAQSSVPGIPIAVQLRAFRRIMVRGDDDTARGLVRAALAQLATFHAPDDLLIAVVADPARRRDWEWLKWLPHSQHSGEQDAVGPRRLVVGQLAELEDLLAEPLSGRNRFDSGVAAVHQGCHVVVVQDGGEVGGNCRLTGPGVSGTTVIEFHPQPPRRMQPWLLCLDVRPDTVTMTHGDTDTPLGAPDVLSVTRAAALARQLSRFRLATAVSTGEPLSVSMELPDLLGIGDAGALDVRRTWSPDRRDNLRLTIPVGLDPQGGRVLLDFKEAAQGGMGPHGLIIGATGSGKSELLRTIVSALAITHSSEELNFVLVDFKGGATFATLDRLPHTSAVITNLADELHLVDRMADAINGELIRRQELLRDAGNYVSQRDYERERRAGAALAPLPSLLIICDEFSELLSAQPEFIDLFVQIGRLGRSLGVHLLLASQRLEEGRLRGLDTHLSYRIGLRTFSAIESRSVLGVPDAYELPQAPGHGYLKVDQETMLRFRGAYVSGPYHSGTGGMVVRDGRVVAGVRPYTAAYQEPPAAPEPAESTAPAAPGQPETAAETLLSVLTRRLEGQGPPAHQVWLPPLDAPPSLDTVYTRLDTTPQRGLHAPDWPHGTLQVAFGLVDKPFEQRRELLTADLSGAGGNVAIVGGPQSGKTTLLRSLIGGLALTHTPAEVQFYCVDLGGGGLRGMRDLPHVGGVGSRQQTEVTRRIVAQVMAVIDDREARFAELGVDSMAAYRRLRANGEETDPLGDVFLVIDGWVGFRDDFEPLDDAVLTLVQRGLGFGVHVVVTCNRWMDLRPAMRDLMTTRVELKLGDPLDSEIDRKAARNVPERSPGRGLVTSGHAVLSALPRIDGSPEVDDLSEGVAAFAAASAAAWSGPRAEPVKLLPRRIDVAELPSPEAGAPVAVGITEERLAPLGLDFASDPHLLVLGDGECGKTNLMRTLIHQLCRIEAARPPKLVVVDYRRTLLGEVPEDNLVAYAPNAETARNALRSAVSALQDRLPGKDVTPEQLRARNWWTGNELYILVDDYDLVATQQPNPVHQLVDLLPQARDIGFHLILARRMGGAARALYEPGIQRLVELQAPTLLMSGPRDLGRLIGDVKVTPQPPGRGTLIHRDGNALVQTAWTPSRYDAAD</sequence>
<keyword evidence="8 11" id="KW-0472">Membrane</keyword>
<keyword evidence="4" id="KW-0677">Repeat</keyword>
<keyword evidence="6 9" id="KW-0067">ATP-binding</keyword>
<keyword evidence="3 11" id="KW-0812">Transmembrane</keyword>
<dbReference type="GO" id="GO:0003677">
    <property type="term" value="F:DNA binding"/>
    <property type="evidence" value="ECO:0007669"/>
    <property type="project" value="InterPro"/>
</dbReference>
<evidence type="ECO:0000256" key="1">
    <source>
        <dbReference type="ARBA" id="ARBA00004651"/>
    </source>
</evidence>
<dbReference type="InterPro" id="IPR023836">
    <property type="entry name" value="EccCa-like_Actinobacteria"/>
</dbReference>
<feature type="binding site" evidence="9">
    <location>
        <begin position="836"/>
        <end position="843"/>
    </location>
    <ligand>
        <name>ATP</name>
        <dbReference type="ChEBI" id="CHEBI:30616"/>
    </ligand>
</feature>
<evidence type="ECO:0000256" key="4">
    <source>
        <dbReference type="ARBA" id="ARBA00022737"/>
    </source>
</evidence>
<accession>A0A562URW5</accession>
<protein>
    <submittedName>
        <fullName evidence="14">S-DNA-T family DNA segregation ATPase FtsK/SpoIIIE</fullName>
    </submittedName>
</protein>
<dbReference type="InterPro" id="IPR001763">
    <property type="entry name" value="Rhodanese-like_dom"/>
</dbReference>
<comment type="subcellular location">
    <subcellularLocation>
        <location evidence="1">Cell membrane</location>
        <topology evidence="1">Multi-pass membrane protein</topology>
    </subcellularLocation>
</comment>
<dbReference type="PROSITE" id="PS50206">
    <property type="entry name" value="RHODANESE_3"/>
    <property type="match status" value="1"/>
</dbReference>
<dbReference type="InterPro" id="IPR027417">
    <property type="entry name" value="P-loop_NTPase"/>
</dbReference>
<feature type="region of interest" description="Disordered" evidence="10">
    <location>
        <begin position="722"/>
        <end position="743"/>
    </location>
</feature>
<evidence type="ECO:0000256" key="6">
    <source>
        <dbReference type="ARBA" id="ARBA00022840"/>
    </source>
</evidence>
<evidence type="ECO:0000256" key="2">
    <source>
        <dbReference type="ARBA" id="ARBA00022475"/>
    </source>
</evidence>
<dbReference type="SUPFAM" id="SSF52540">
    <property type="entry name" value="P-loop containing nucleoside triphosphate hydrolases"/>
    <property type="match status" value="3"/>
</dbReference>
<dbReference type="Gene3D" id="3.40.50.300">
    <property type="entry name" value="P-loop containing nucleotide triphosphate hydrolases"/>
    <property type="match status" value="3"/>
</dbReference>
<evidence type="ECO:0000256" key="9">
    <source>
        <dbReference type="PROSITE-ProRule" id="PRU00289"/>
    </source>
</evidence>
<dbReference type="GO" id="GO:0005524">
    <property type="term" value="F:ATP binding"/>
    <property type="evidence" value="ECO:0007669"/>
    <property type="project" value="UniProtKB-UniRule"/>
</dbReference>
<dbReference type="SMART" id="SM00382">
    <property type="entry name" value="AAA"/>
    <property type="match status" value="3"/>
</dbReference>
<evidence type="ECO:0000256" key="10">
    <source>
        <dbReference type="SAM" id="MobiDB-lite"/>
    </source>
</evidence>
<dbReference type="PANTHER" id="PTHR22683">
    <property type="entry name" value="SPORULATION PROTEIN RELATED"/>
    <property type="match status" value="1"/>
</dbReference>
<evidence type="ECO:0000256" key="3">
    <source>
        <dbReference type="ARBA" id="ARBA00022692"/>
    </source>
</evidence>
<gene>
    <name evidence="14" type="ORF">LX16_4591</name>
</gene>
<feature type="transmembrane region" description="Helical" evidence="11">
    <location>
        <begin position="38"/>
        <end position="59"/>
    </location>
</feature>
<keyword evidence="2" id="KW-1003">Cell membrane</keyword>
<evidence type="ECO:0000256" key="8">
    <source>
        <dbReference type="ARBA" id="ARBA00023136"/>
    </source>
</evidence>
<feature type="compositionally biased region" description="Basic residues" evidence="10">
    <location>
        <begin position="1"/>
        <end position="12"/>
    </location>
</feature>
<evidence type="ECO:0000259" key="12">
    <source>
        <dbReference type="PROSITE" id="PS50206"/>
    </source>
</evidence>
<keyword evidence="7 11" id="KW-1133">Transmembrane helix</keyword>
<feature type="region of interest" description="Disordered" evidence="10">
    <location>
        <begin position="1"/>
        <end position="31"/>
    </location>
</feature>
<feature type="compositionally biased region" description="Low complexity" evidence="10">
    <location>
        <begin position="722"/>
        <end position="738"/>
    </location>
</feature>
<feature type="domain" description="Rhodanese" evidence="12">
    <location>
        <begin position="917"/>
        <end position="959"/>
    </location>
</feature>
<dbReference type="NCBIfam" id="TIGR03925">
    <property type="entry name" value="T7SS_EccC_b"/>
    <property type="match status" value="1"/>
</dbReference>